<feature type="non-terminal residue" evidence="1">
    <location>
        <position position="1"/>
    </location>
</feature>
<reference evidence="1" key="1">
    <citation type="submission" date="2020-08" db="EMBL/GenBank/DDBJ databases">
        <title>Multicomponent nature underlies the extraordinary mechanical properties of spider dragline silk.</title>
        <authorList>
            <person name="Kono N."/>
            <person name="Nakamura H."/>
            <person name="Mori M."/>
            <person name="Yoshida Y."/>
            <person name="Ohtoshi R."/>
            <person name="Malay A.D."/>
            <person name="Moran D.A.P."/>
            <person name="Tomita M."/>
            <person name="Numata K."/>
            <person name="Arakawa K."/>
        </authorList>
    </citation>
    <scope>NUCLEOTIDE SEQUENCE</scope>
</reference>
<proteinExistence type="predicted"/>
<comment type="caution">
    <text evidence="1">The sequence shown here is derived from an EMBL/GenBank/DDBJ whole genome shotgun (WGS) entry which is preliminary data.</text>
</comment>
<keyword evidence="2" id="KW-1185">Reference proteome</keyword>
<gene>
    <name evidence="1" type="ORF">NPIL_74791</name>
</gene>
<evidence type="ECO:0000313" key="1">
    <source>
        <dbReference type="EMBL" id="GFU04542.1"/>
    </source>
</evidence>
<evidence type="ECO:0000313" key="2">
    <source>
        <dbReference type="Proteomes" id="UP000887013"/>
    </source>
</evidence>
<dbReference type="AlphaFoldDB" id="A0A8X6UCI6"/>
<accession>A0A8X6UCI6</accession>
<organism evidence="1 2">
    <name type="scientific">Nephila pilipes</name>
    <name type="common">Giant wood spider</name>
    <name type="synonym">Nephila maculata</name>
    <dbReference type="NCBI Taxonomy" id="299642"/>
    <lineage>
        <taxon>Eukaryota</taxon>
        <taxon>Metazoa</taxon>
        <taxon>Ecdysozoa</taxon>
        <taxon>Arthropoda</taxon>
        <taxon>Chelicerata</taxon>
        <taxon>Arachnida</taxon>
        <taxon>Araneae</taxon>
        <taxon>Araneomorphae</taxon>
        <taxon>Entelegynae</taxon>
        <taxon>Araneoidea</taxon>
        <taxon>Nephilidae</taxon>
        <taxon>Nephila</taxon>
    </lineage>
</organism>
<name>A0A8X6UCI6_NEPPI</name>
<sequence>GGCPGKGGFGMLGHGTASFQISVGGKVSVRGRYQHCEF</sequence>
<dbReference type="Proteomes" id="UP000887013">
    <property type="component" value="Unassembled WGS sequence"/>
</dbReference>
<dbReference type="EMBL" id="BMAW01027898">
    <property type="protein sequence ID" value="GFU04542.1"/>
    <property type="molecule type" value="Genomic_DNA"/>
</dbReference>
<protein>
    <submittedName>
        <fullName evidence="1">Uncharacterized protein</fullName>
    </submittedName>
</protein>